<proteinExistence type="predicted"/>
<comment type="caution">
    <text evidence="1">The sequence shown here is derived from an EMBL/GenBank/DDBJ whole genome shotgun (WGS) entry which is preliminary data.</text>
</comment>
<dbReference type="AlphaFoldDB" id="A0A921QFT4"/>
<gene>
    <name evidence="1" type="ORF">BDA96_08G121000</name>
</gene>
<dbReference type="EMBL" id="CM027687">
    <property type="protein sequence ID" value="KAG0520973.1"/>
    <property type="molecule type" value="Genomic_DNA"/>
</dbReference>
<name>A0A921QFT4_SORBI</name>
<dbReference type="Proteomes" id="UP000807115">
    <property type="component" value="Chromosome 8"/>
</dbReference>
<sequence>MIVSWHHISTENAMTGSAPCAWHNKTKYVDLPTSVLAHLSYLQIVVVEIAHGPMHACVMSLISYLIVST</sequence>
<protein>
    <submittedName>
        <fullName evidence="1">Uncharacterized protein</fullName>
    </submittedName>
</protein>
<evidence type="ECO:0000313" key="1">
    <source>
        <dbReference type="EMBL" id="KAG0520973.1"/>
    </source>
</evidence>
<accession>A0A921QFT4</accession>
<evidence type="ECO:0000313" key="2">
    <source>
        <dbReference type="Proteomes" id="UP000807115"/>
    </source>
</evidence>
<reference evidence="1" key="1">
    <citation type="journal article" date="2019" name="BMC Genomics">
        <title>A new reference genome for Sorghum bicolor reveals high levels of sequence similarity between sweet and grain genotypes: implications for the genetics of sugar metabolism.</title>
        <authorList>
            <person name="Cooper E.A."/>
            <person name="Brenton Z.W."/>
            <person name="Flinn B.S."/>
            <person name="Jenkins J."/>
            <person name="Shu S."/>
            <person name="Flowers D."/>
            <person name="Luo F."/>
            <person name="Wang Y."/>
            <person name="Xia P."/>
            <person name="Barry K."/>
            <person name="Daum C."/>
            <person name="Lipzen A."/>
            <person name="Yoshinaga Y."/>
            <person name="Schmutz J."/>
            <person name="Saski C."/>
            <person name="Vermerris W."/>
            <person name="Kresovich S."/>
        </authorList>
    </citation>
    <scope>NUCLEOTIDE SEQUENCE</scope>
</reference>
<organism evidence="1 2">
    <name type="scientific">Sorghum bicolor</name>
    <name type="common">Sorghum</name>
    <name type="synonym">Sorghum vulgare</name>
    <dbReference type="NCBI Taxonomy" id="4558"/>
    <lineage>
        <taxon>Eukaryota</taxon>
        <taxon>Viridiplantae</taxon>
        <taxon>Streptophyta</taxon>
        <taxon>Embryophyta</taxon>
        <taxon>Tracheophyta</taxon>
        <taxon>Spermatophyta</taxon>
        <taxon>Magnoliopsida</taxon>
        <taxon>Liliopsida</taxon>
        <taxon>Poales</taxon>
        <taxon>Poaceae</taxon>
        <taxon>PACMAD clade</taxon>
        <taxon>Panicoideae</taxon>
        <taxon>Andropogonodae</taxon>
        <taxon>Andropogoneae</taxon>
        <taxon>Sorghinae</taxon>
        <taxon>Sorghum</taxon>
    </lineage>
</organism>
<reference evidence="1" key="2">
    <citation type="submission" date="2020-10" db="EMBL/GenBank/DDBJ databases">
        <authorList>
            <person name="Cooper E.A."/>
            <person name="Brenton Z.W."/>
            <person name="Flinn B.S."/>
            <person name="Jenkins J."/>
            <person name="Shu S."/>
            <person name="Flowers D."/>
            <person name="Luo F."/>
            <person name="Wang Y."/>
            <person name="Xia P."/>
            <person name="Barry K."/>
            <person name="Daum C."/>
            <person name="Lipzen A."/>
            <person name="Yoshinaga Y."/>
            <person name="Schmutz J."/>
            <person name="Saski C."/>
            <person name="Vermerris W."/>
            <person name="Kresovich S."/>
        </authorList>
    </citation>
    <scope>NUCLEOTIDE SEQUENCE</scope>
</reference>